<evidence type="ECO:0000256" key="1">
    <source>
        <dbReference type="ARBA" id="ARBA00003330"/>
    </source>
</evidence>
<feature type="signal peptide" evidence="12">
    <location>
        <begin position="1"/>
        <end position="24"/>
    </location>
</feature>
<keyword evidence="4" id="KW-0049">Antioxidant</keyword>
<feature type="chain" id="PRO_5016366601" description="thioredoxin-dependent peroxiredoxin" evidence="12">
    <location>
        <begin position="25"/>
        <end position="183"/>
    </location>
</feature>
<evidence type="ECO:0000256" key="11">
    <source>
        <dbReference type="ARBA" id="ARBA00049091"/>
    </source>
</evidence>
<dbReference type="InterPro" id="IPR036249">
    <property type="entry name" value="Thioredoxin-like_sf"/>
</dbReference>
<keyword evidence="7" id="KW-0676">Redox-active center</keyword>
<evidence type="ECO:0000256" key="5">
    <source>
        <dbReference type="ARBA" id="ARBA00023002"/>
    </source>
</evidence>
<feature type="domain" description="Thioredoxin" evidence="13">
    <location>
        <begin position="26"/>
        <end position="176"/>
    </location>
</feature>
<dbReference type="GO" id="GO:0008379">
    <property type="term" value="F:thioredoxin peroxidase activity"/>
    <property type="evidence" value="ECO:0007669"/>
    <property type="project" value="TreeGrafter"/>
</dbReference>
<accession>A0A318GXE6</accession>
<dbReference type="InterPro" id="IPR013766">
    <property type="entry name" value="Thioredoxin_domain"/>
</dbReference>
<keyword evidence="15" id="KW-1185">Reference proteome</keyword>
<evidence type="ECO:0000256" key="9">
    <source>
        <dbReference type="ARBA" id="ARBA00038489"/>
    </source>
</evidence>
<comment type="similarity">
    <text evidence="9">Belongs to the peroxiredoxin family. BCP/PrxQ subfamily.</text>
</comment>
<evidence type="ECO:0000313" key="14">
    <source>
        <dbReference type="EMBL" id="PXW92792.1"/>
    </source>
</evidence>
<evidence type="ECO:0000256" key="6">
    <source>
        <dbReference type="ARBA" id="ARBA00023157"/>
    </source>
</evidence>
<evidence type="ECO:0000313" key="15">
    <source>
        <dbReference type="Proteomes" id="UP000247811"/>
    </source>
</evidence>
<comment type="catalytic activity">
    <reaction evidence="11">
        <text>a hydroperoxide + [thioredoxin]-dithiol = an alcohol + [thioredoxin]-disulfide + H2O</text>
        <dbReference type="Rhea" id="RHEA:62620"/>
        <dbReference type="Rhea" id="RHEA-COMP:10698"/>
        <dbReference type="Rhea" id="RHEA-COMP:10700"/>
        <dbReference type="ChEBI" id="CHEBI:15377"/>
        <dbReference type="ChEBI" id="CHEBI:29950"/>
        <dbReference type="ChEBI" id="CHEBI:30879"/>
        <dbReference type="ChEBI" id="CHEBI:35924"/>
        <dbReference type="ChEBI" id="CHEBI:50058"/>
        <dbReference type="EC" id="1.11.1.24"/>
    </reaction>
</comment>
<dbReference type="Gene3D" id="3.40.30.10">
    <property type="entry name" value="Glutaredoxin"/>
    <property type="match status" value="1"/>
</dbReference>
<gene>
    <name evidence="14" type="ORF">C7444_12343</name>
</gene>
<evidence type="ECO:0000256" key="3">
    <source>
        <dbReference type="ARBA" id="ARBA00022559"/>
    </source>
</evidence>
<dbReference type="GO" id="GO:0005737">
    <property type="term" value="C:cytoplasm"/>
    <property type="evidence" value="ECO:0007669"/>
    <property type="project" value="TreeGrafter"/>
</dbReference>
<dbReference type="SUPFAM" id="SSF52833">
    <property type="entry name" value="Thioredoxin-like"/>
    <property type="match status" value="1"/>
</dbReference>
<dbReference type="GO" id="GO:0045454">
    <property type="term" value="P:cell redox homeostasis"/>
    <property type="evidence" value="ECO:0007669"/>
    <property type="project" value="TreeGrafter"/>
</dbReference>
<dbReference type="PROSITE" id="PS51352">
    <property type="entry name" value="THIOREDOXIN_2"/>
    <property type="match status" value="1"/>
</dbReference>
<dbReference type="OrthoDB" id="5572803at2"/>
<keyword evidence="6" id="KW-1015">Disulfide bond</keyword>
<keyword evidence="5" id="KW-0560">Oxidoreductase</keyword>
<comment type="function">
    <text evidence="1">Thiol-specific peroxidase that catalyzes the reduction of hydrogen peroxide and organic hydroperoxides to water and alcohols, respectively. Plays a role in cell protection against oxidative stress by detoxifying peroxides and as sensor of hydrogen peroxide-mediated signaling events.</text>
</comment>
<dbReference type="CDD" id="cd03017">
    <property type="entry name" value="PRX_BCP"/>
    <property type="match status" value="1"/>
</dbReference>
<dbReference type="InterPro" id="IPR000866">
    <property type="entry name" value="AhpC/TSA"/>
</dbReference>
<name>A0A318GXE6_9BURK</name>
<protein>
    <recommendedName>
        <fullName evidence="2">thioredoxin-dependent peroxiredoxin</fullName>
        <ecNumber evidence="2">1.11.1.24</ecNumber>
    </recommendedName>
    <alternativeName>
        <fullName evidence="8">Thioredoxin peroxidase</fullName>
    </alternativeName>
    <alternativeName>
        <fullName evidence="10">Thioredoxin-dependent peroxiredoxin Bcp</fullName>
    </alternativeName>
</protein>
<organism evidence="14 15">
    <name type="scientific">Sphaerotilus hippei</name>
    <dbReference type="NCBI Taxonomy" id="744406"/>
    <lineage>
        <taxon>Bacteria</taxon>
        <taxon>Pseudomonadati</taxon>
        <taxon>Pseudomonadota</taxon>
        <taxon>Betaproteobacteria</taxon>
        <taxon>Burkholderiales</taxon>
        <taxon>Sphaerotilaceae</taxon>
        <taxon>Sphaerotilus</taxon>
    </lineage>
</organism>
<evidence type="ECO:0000256" key="7">
    <source>
        <dbReference type="ARBA" id="ARBA00023284"/>
    </source>
</evidence>
<keyword evidence="12" id="KW-0732">Signal</keyword>
<dbReference type="InterPro" id="IPR050924">
    <property type="entry name" value="Peroxiredoxin_BCP/PrxQ"/>
</dbReference>
<dbReference type="RefSeq" id="WP_110402303.1">
    <property type="nucleotide sequence ID" value="NZ_QJJS01000023.1"/>
</dbReference>
<dbReference type="PANTHER" id="PTHR42801">
    <property type="entry name" value="THIOREDOXIN-DEPENDENT PEROXIDE REDUCTASE"/>
    <property type="match status" value="1"/>
</dbReference>
<reference evidence="14 15" key="1">
    <citation type="submission" date="2018-05" db="EMBL/GenBank/DDBJ databases">
        <title>Genomic Encyclopedia of Type Strains, Phase IV (KMG-IV): sequencing the most valuable type-strain genomes for metagenomic binning, comparative biology and taxonomic classification.</title>
        <authorList>
            <person name="Goeker M."/>
        </authorList>
    </citation>
    <scope>NUCLEOTIDE SEQUENCE [LARGE SCALE GENOMIC DNA]</scope>
    <source>
        <strain evidence="14 15">DSM 566</strain>
    </source>
</reference>
<proteinExistence type="inferred from homology"/>
<dbReference type="AlphaFoldDB" id="A0A318GXE6"/>
<dbReference type="Pfam" id="PF00578">
    <property type="entry name" value="AhpC-TSA"/>
    <property type="match status" value="1"/>
</dbReference>
<evidence type="ECO:0000256" key="2">
    <source>
        <dbReference type="ARBA" id="ARBA00013017"/>
    </source>
</evidence>
<dbReference type="Proteomes" id="UP000247811">
    <property type="component" value="Unassembled WGS sequence"/>
</dbReference>
<evidence type="ECO:0000256" key="10">
    <source>
        <dbReference type="ARBA" id="ARBA00042639"/>
    </source>
</evidence>
<sequence>MPASLFTRAAAVAALALIGLPARADLPIGAKAPAFVTEAALGGKASTFSMADALRKGPVVLYFFPKAFTSGCTVEAHAFAEATPEFQQLGATVIGMSSDSIETLKKFSVEACRSQFAVAADPGGRVIRQYDAGILLMPDVADRVSYLVSPAGKVIAHHASMNPESHVSQMLDAVRRWRQQQPR</sequence>
<dbReference type="PANTHER" id="PTHR42801:SF4">
    <property type="entry name" value="AHPC_TSA FAMILY PROTEIN"/>
    <property type="match status" value="1"/>
</dbReference>
<dbReference type="GO" id="GO:0034599">
    <property type="term" value="P:cellular response to oxidative stress"/>
    <property type="evidence" value="ECO:0007669"/>
    <property type="project" value="TreeGrafter"/>
</dbReference>
<evidence type="ECO:0000256" key="12">
    <source>
        <dbReference type="SAM" id="SignalP"/>
    </source>
</evidence>
<dbReference type="EMBL" id="QJJS01000023">
    <property type="protein sequence ID" value="PXW92792.1"/>
    <property type="molecule type" value="Genomic_DNA"/>
</dbReference>
<evidence type="ECO:0000256" key="8">
    <source>
        <dbReference type="ARBA" id="ARBA00032824"/>
    </source>
</evidence>
<evidence type="ECO:0000256" key="4">
    <source>
        <dbReference type="ARBA" id="ARBA00022862"/>
    </source>
</evidence>
<dbReference type="EC" id="1.11.1.24" evidence="2"/>
<keyword evidence="3" id="KW-0575">Peroxidase</keyword>
<evidence type="ECO:0000259" key="13">
    <source>
        <dbReference type="PROSITE" id="PS51352"/>
    </source>
</evidence>
<comment type="caution">
    <text evidence="14">The sequence shown here is derived from an EMBL/GenBank/DDBJ whole genome shotgun (WGS) entry which is preliminary data.</text>
</comment>